<dbReference type="GO" id="GO:0030833">
    <property type="term" value="P:regulation of actin filament polymerization"/>
    <property type="evidence" value="ECO:0007669"/>
    <property type="project" value="InterPro"/>
</dbReference>
<dbReference type="STRING" id="37653.A0A0L8I9M0"/>
<dbReference type="PANTHER" id="PTHR12422">
    <property type="entry name" value="GH09096P"/>
    <property type="match status" value="1"/>
</dbReference>
<dbReference type="PROSITE" id="PS50878">
    <property type="entry name" value="RT_POL"/>
    <property type="match status" value="1"/>
</dbReference>
<keyword evidence="4" id="KW-0449">Lipoprotein</keyword>
<dbReference type="SUPFAM" id="SSF56672">
    <property type="entry name" value="DNA/RNA polymerases"/>
    <property type="match status" value="1"/>
</dbReference>
<dbReference type="GO" id="GO:0016020">
    <property type="term" value="C:membrane"/>
    <property type="evidence" value="ECO:0007669"/>
    <property type="project" value="UniProtKB-SubCell"/>
</dbReference>
<dbReference type="GO" id="GO:0031267">
    <property type="term" value="F:small GTPase binding"/>
    <property type="evidence" value="ECO:0007669"/>
    <property type="project" value="InterPro"/>
</dbReference>
<dbReference type="InterPro" id="IPR000477">
    <property type="entry name" value="RT_dom"/>
</dbReference>
<comment type="subcellular location">
    <subcellularLocation>
        <location evidence="1">Membrane</location>
        <topology evidence="1">Lipid-anchor</topology>
    </subcellularLocation>
</comment>
<protein>
    <recommendedName>
        <fullName evidence="5">Reverse transcriptase domain-containing protein</fullName>
    </recommendedName>
</protein>
<keyword evidence="3" id="KW-0472">Membrane</keyword>
<dbReference type="OrthoDB" id="6131361at2759"/>
<accession>A0A0L8I9M0</accession>
<dbReference type="InterPro" id="IPR039789">
    <property type="entry name" value="CYRI"/>
</dbReference>
<dbReference type="InterPro" id="IPR043502">
    <property type="entry name" value="DNA/RNA_pol_sf"/>
</dbReference>
<name>A0A0L8I9M0_OCTBM</name>
<organism evidence="6">
    <name type="scientific">Octopus bimaculoides</name>
    <name type="common">California two-spotted octopus</name>
    <dbReference type="NCBI Taxonomy" id="37653"/>
    <lineage>
        <taxon>Eukaryota</taxon>
        <taxon>Metazoa</taxon>
        <taxon>Spiralia</taxon>
        <taxon>Lophotrochozoa</taxon>
        <taxon>Mollusca</taxon>
        <taxon>Cephalopoda</taxon>
        <taxon>Coleoidea</taxon>
        <taxon>Octopodiformes</taxon>
        <taxon>Octopoda</taxon>
        <taxon>Incirrata</taxon>
        <taxon>Octopodidae</taxon>
        <taxon>Octopus</taxon>
    </lineage>
</organism>
<feature type="domain" description="Reverse transcriptase" evidence="5">
    <location>
        <begin position="306"/>
        <end position="525"/>
    </location>
</feature>
<gene>
    <name evidence="6" type="ORF">OCBIM_22027177mg</name>
</gene>
<dbReference type="InterPro" id="IPR009828">
    <property type="entry name" value="CYRIA/CYRIB_Rac1-bd"/>
</dbReference>
<evidence type="ECO:0000259" key="5">
    <source>
        <dbReference type="PROSITE" id="PS50878"/>
    </source>
</evidence>
<reference evidence="6" key="1">
    <citation type="submission" date="2015-07" db="EMBL/GenBank/DDBJ databases">
        <title>MeaNS - Measles Nucleotide Surveillance Program.</title>
        <authorList>
            <person name="Tran T."/>
            <person name="Druce J."/>
        </authorList>
    </citation>
    <scope>NUCLEOTIDE SEQUENCE</scope>
    <source>
        <strain evidence="6">UCB-OBI-ISO-001</strain>
        <tissue evidence="6">Gonad</tissue>
    </source>
</reference>
<sequence>MGNLLRVLTKDDSTKNYDAYVDFENAQPTEKEIDVWTQVNEVLLCSNSILADMASYHGAAEEIRLAISFPQNQEHQENAWAAVYPMVLKLKEFYEFSISLENVIPTLLRELCSSNMTSRQHLETQQALFKQFAEILDFVLKFDDYKMTTPAIQNDFSYYRRTVSRQRMTNEDGEAGETEVSNETANRMSLFYAHATPMLKMLSDTTTKFVTQHKDLPVEITTDCLSTMANICREMIENPNYCSRFKNEETKLFCLRVMVGVIILYDHVHPVGAFAKNSGIDVKSCIKLLRDQQNDKVEGLMNALRQVVHERVISNDWCSSTIVNCYKGKGDALDRNNYRGIKLLDQMMKVTERVKAQQIGERVSLSEMQFSFVSSRSTTDAIFLKLGIDEWLVRAVQTLFRDAVRKVRVGNEYIEEFWVEVGVHQGSVLSPLLFIIVLQAITEEFKTSCPWELLYADDLVLIAKSLLELETKFRVWKQGLESKGLGVNLAKTKVLSVSALREKLRIRSIKCGVQVRRLRWCGHVLHMDEDSGVRKCHSLIVEETSDKLSNPYQYGKRTLNDDDYIGASVAVWFTTRHLNEESTSRSIKSMLV</sequence>
<evidence type="ECO:0000256" key="1">
    <source>
        <dbReference type="ARBA" id="ARBA00004635"/>
    </source>
</evidence>
<dbReference type="Pfam" id="PF00078">
    <property type="entry name" value="RVT_1"/>
    <property type="match status" value="1"/>
</dbReference>
<evidence type="ECO:0000313" key="6">
    <source>
        <dbReference type="EMBL" id="KOF98114.1"/>
    </source>
</evidence>
<proteinExistence type="inferred from homology"/>
<evidence type="ECO:0000256" key="3">
    <source>
        <dbReference type="ARBA" id="ARBA00023136"/>
    </source>
</evidence>
<comment type="similarity">
    <text evidence="2">Belongs to the CYRI family.</text>
</comment>
<dbReference type="AlphaFoldDB" id="A0A0L8I9M0"/>
<dbReference type="Pfam" id="PF07159">
    <property type="entry name" value="CYRIA-B_Rac1-bd"/>
    <property type="match status" value="1"/>
</dbReference>
<evidence type="ECO:0000256" key="4">
    <source>
        <dbReference type="ARBA" id="ARBA00023288"/>
    </source>
</evidence>
<dbReference type="EMBL" id="KQ416213">
    <property type="protein sequence ID" value="KOF98114.1"/>
    <property type="molecule type" value="Genomic_DNA"/>
</dbReference>
<evidence type="ECO:0000256" key="2">
    <source>
        <dbReference type="ARBA" id="ARBA00005778"/>
    </source>
</evidence>